<protein>
    <submittedName>
        <fullName evidence="1">Uncharacterized protein</fullName>
    </submittedName>
</protein>
<name>A0A8D9CBK2_9VIRU</name>
<dbReference type="EMBL" id="OU342829">
    <property type="protein sequence ID" value="CAG7579872.1"/>
    <property type="molecule type" value="Genomic_DNA"/>
</dbReference>
<sequence length="94" mass="11460">MMMKHLKTFENFDFDFDFDDDNAYLYIENGGDKCVLKMTRNYEWDIELEDGVYPHGLETTFRSQYDIEQIIELLQKQYDEVEQISEDEIDDYME</sequence>
<gene>
    <name evidence="1" type="ORF">SLAVMIC_00136</name>
</gene>
<evidence type="ECO:0000313" key="1">
    <source>
        <dbReference type="EMBL" id="CAG7579872.1"/>
    </source>
</evidence>
<proteinExistence type="predicted"/>
<accession>A0A8D9CBK2</accession>
<reference evidence="1" key="1">
    <citation type="submission" date="2021-06" db="EMBL/GenBank/DDBJ databases">
        <authorList>
            <person name="Gannon L."/>
            <person name="Redgwell R T."/>
            <person name="Michniewski S."/>
            <person name="Harrison D C."/>
            <person name="Millard A."/>
        </authorList>
    </citation>
    <scope>NUCLEOTIDE SEQUENCE</scope>
</reference>
<organism evidence="1">
    <name type="scientific">uncultured marine phage</name>
    <dbReference type="NCBI Taxonomy" id="707152"/>
    <lineage>
        <taxon>Viruses</taxon>
        <taxon>environmental samples</taxon>
    </lineage>
</organism>